<evidence type="ECO:0000256" key="3">
    <source>
        <dbReference type="ARBA" id="ARBA00023163"/>
    </source>
</evidence>
<evidence type="ECO:0000313" key="5">
    <source>
        <dbReference type="EMBL" id="NKE59701.1"/>
    </source>
</evidence>
<accession>A0ABX1FM79</accession>
<dbReference type="Pfam" id="PF00392">
    <property type="entry name" value="GntR"/>
    <property type="match status" value="1"/>
</dbReference>
<keyword evidence="2" id="KW-0238">DNA-binding</keyword>
<dbReference type="InterPro" id="IPR000524">
    <property type="entry name" value="Tscrpt_reg_HTH_GntR"/>
</dbReference>
<dbReference type="PANTHER" id="PTHR38445">
    <property type="entry name" value="HTH-TYPE TRANSCRIPTIONAL REPRESSOR YTRA"/>
    <property type="match status" value="1"/>
</dbReference>
<keyword evidence="6" id="KW-1185">Reference proteome</keyword>
<reference evidence="5 6" key="1">
    <citation type="submission" date="2019-08" db="EMBL/GenBank/DDBJ databases">
        <title>Lentzea from Indian Himalayas.</title>
        <authorList>
            <person name="Mandal S."/>
            <person name="Mallick Gupta A."/>
            <person name="Maiti P.K."/>
            <person name="Sarkar J."/>
            <person name="Mandal S."/>
        </authorList>
    </citation>
    <scope>NUCLEOTIDE SEQUENCE [LARGE SCALE GENOMIC DNA]</scope>
    <source>
        <strain evidence="5 6">PSKA42</strain>
    </source>
</reference>
<gene>
    <name evidence="5" type="ORF">FXN61_23975</name>
</gene>
<protein>
    <submittedName>
        <fullName evidence="5">GntR family transcriptional regulator</fullName>
    </submittedName>
</protein>
<dbReference type="EMBL" id="VSRL01000092">
    <property type="protein sequence ID" value="NKE59701.1"/>
    <property type="molecule type" value="Genomic_DNA"/>
</dbReference>
<evidence type="ECO:0000313" key="6">
    <source>
        <dbReference type="Proteomes" id="UP001515943"/>
    </source>
</evidence>
<dbReference type="Proteomes" id="UP001515943">
    <property type="component" value="Unassembled WGS sequence"/>
</dbReference>
<dbReference type="InterPro" id="IPR036390">
    <property type="entry name" value="WH_DNA-bd_sf"/>
</dbReference>
<evidence type="ECO:0000259" key="4">
    <source>
        <dbReference type="PROSITE" id="PS50949"/>
    </source>
</evidence>
<evidence type="ECO:0000256" key="1">
    <source>
        <dbReference type="ARBA" id="ARBA00023015"/>
    </source>
</evidence>
<dbReference type="PROSITE" id="PS50949">
    <property type="entry name" value="HTH_GNTR"/>
    <property type="match status" value="1"/>
</dbReference>
<name>A0ABX1FM79_9PSEU</name>
<sequence length="130" mass="14231">MRVTGDVDPGAEQRSRAELADQIRQKIVSEKLVVGAKLPSYRDLAREFRAAPNTVGEAMRLLAAEGRVKIKPNARAEVSDPSTQATTADQQLQEARIGLTEVRDQLRAVRRDVDALESRVTDLIAGLPAE</sequence>
<proteinExistence type="predicted"/>
<dbReference type="PANTHER" id="PTHR38445:SF9">
    <property type="entry name" value="HTH-TYPE TRANSCRIPTIONAL REPRESSOR YTRA"/>
    <property type="match status" value="1"/>
</dbReference>
<dbReference type="SMART" id="SM00345">
    <property type="entry name" value="HTH_GNTR"/>
    <property type="match status" value="1"/>
</dbReference>
<dbReference type="Gene3D" id="1.10.10.10">
    <property type="entry name" value="Winged helix-like DNA-binding domain superfamily/Winged helix DNA-binding domain"/>
    <property type="match status" value="1"/>
</dbReference>
<organism evidence="5 6">
    <name type="scientific">Lentzea indica</name>
    <dbReference type="NCBI Taxonomy" id="2604800"/>
    <lineage>
        <taxon>Bacteria</taxon>
        <taxon>Bacillati</taxon>
        <taxon>Actinomycetota</taxon>
        <taxon>Actinomycetes</taxon>
        <taxon>Pseudonocardiales</taxon>
        <taxon>Pseudonocardiaceae</taxon>
        <taxon>Lentzea</taxon>
    </lineage>
</organism>
<feature type="domain" description="HTH gntR-type" evidence="4">
    <location>
        <begin position="13"/>
        <end position="81"/>
    </location>
</feature>
<evidence type="ECO:0000256" key="2">
    <source>
        <dbReference type="ARBA" id="ARBA00023125"/>
    </source>
</evidence>
<comment type="caution">
    <text evidence="5">The sequence shown here is derived from an EMBL/GenBank/DDBJ whole genome shotgun (WGS) entry which is preliminary data.</text>
</comment>
<dbReference type="SUPFAM" id="SSF46785">
    <property type="entry name" value="Winged helix' DNA-binding domain"/>
    <property type="match status" value="1"/>
</dbReference>
<keyword evidence="3" id="KW-0804">Transcription</keyword>
<keyword evidence="1" id="KW-0805">Transcription regulation</keyword>
<dbReference type="InterPro" id="IPR036388">
    <property type="entry name" value="WH-like_DNA-bd_sf"/>
</dbReference>